<dbReference type="InterPro" id="IPR002716">
    <property type="entry name" value="PIN_dom"/>
</dbReference>
<proteinExistence type="predicted"/>
<dbReference type="Gene3D" id="3.40.50.1010">
    <property type="entry name" value="5'-nuclease"/>
    <property type="match status" value="1"/>
</dbReference>
<organism evidence="6 7">
    <name type="scientific">Geodermatophilus maliterrae</name>
    <dbReference type="NCBI Taxonomy" id="3162531"/>
    <lineage>
        <taxon>Bacteria</taxon>
        <taxon>Bacillati</taxon>
        <taxon>Actinomycetota</taxon>
        <taxon>Actinomycetes</taxon>
        <taxon>Geodermatophilales</taxon>
        <taxon>Geodermatophilaceae</taxon>
        <taxon>Geodermatophilus</taxon>
    </lineage>
</organism>
<keyword evidence="1" id="KW-0540">Nuclease</keyword>
<comment type="caution">
    <text evidence="6">The sequence shown here is derived from an EMBL/GenBank/DDBJ whole genome shotgun (WGS) entry which is preliminary data.</text>
</comment>
<evidence type="ECO:0000256" key="2">
    <source>
        <dbReference type="ARBA" id="ARBA00022723"/>
    </source>
</evidence>
<dbReference type="SUPFAM" id="SSF88723">
    <property type="entry name" value="PIN domain-like"/>
    <property type="match status" value="1"/>
</dbReference>
<accession>A0ABV3XE02</accession>
<keyword evidence="4" id="KW-0460">Magnesium</keyword>
<evidence type="ECO:0000256" key="4">
    <source>
        <dbReference type="ARBA" id="ARBA00022842"/>
    </source>
</evidence>
<keyword evidence="2" id="KW-0479">Metal-binding</keyword>
<dbReference type="RefSeq" id="WP_369206030.1">
    <property type="nucleotide sequence ID" value="NZ_JBFNXQ010000027.1"/>
</dbReference>
<sequence>MRVVADTHALIRYLLDDPDRRLSSAALDVLEESAATDGLVVSVASVVDLWYVIRTRQTFTDDQLGELVGLLYDPSSPLEAAPVTLEVAAAFHRIPRDALSDPWDRSISATAMALELPLVTRDRRITELDLVGTIW</sequence>
<keyword evidence="3" id="KW-0378">Hydrolase</keyword>
<reference evidence="6 7" key="1">
    <citation type="submission" date="2024-06" db="EMBL/GenBank/DDBJ databases">
        <title>Draft genome sequence of Geodermatophilus badlandi, a novel member of the Geodermatophilaceae isolated from badland sedimentary rocks in the Red desert, Wyoming, USA.</title>
        <authorList>
            <person name="Ben Tekaya S."/>
            <person name="Nouioui I."/>
            <person name="Flores G.M."/>
            <person name="Shaal M.N."/>
            <person name="Bredoire F."/>
            <person name="Basile F."/>
            <person name="Van Diepen L."/>
            <person name="Ward N.L."/>
        </authorList>
    </citation>
    <scope>NUCLEOTIDE SEQUENCE [LARGE SCALE GENOMIC DNA]</scope>
    <source>
        <strain evidence="6 7">WL48A</strain>
    </source>
</reference>
<evidence type="ECO:0000313" key="7">
    <source>
        <dbReference type="Proteomes" id="UP001560045"/>
    </source>
</evidence>
<dbReference type="InterPro" id="IPR029060">
    <property type="entry name" value="PIN-like_dom_sf"/>
</dbReference>
<evidence type="ECO:0000256" key="1">
    <source>
        <dbReference type="ARBA" id="ARBA00022722"/>
    </source>
</evidence>
<feature type="domain" description="PIN" evidence="5">
    <location>
        <begin position="3"/>
        <end position="129"/>
    </location>
</feature>
<evidence type="ECO:0000259" key="5">
    <source>
        <dbReference type="Pfam" id="PF01850"/>
    </source>
</evidence>
<keyword evidence="7" id="KW-1185">Reference proteome</keyword>
<dbReference type="Proteomes" id="UP001560045">
    <property type="component" value="Unassembled WGS sequence"/>
</dbReference>
<evidence type="ECO:0000313" key="6">
    <source>
        <dbReference type="EMBL" id="MEX5718809.1"/>
    </source>
</evidence>
<evidence type="ECO:0000256" key="3">
    <source>
        <dbReference type="ARBA" id="ARBA00022801"/>
    </source>
</evidence>
<protein>
    <submittedName>
        <fullName evidence="6">Type II toxin-antitoxin system VapC family toxin</fullName>
    </submittedName>
</protein>
<dbReference type="EMBL" id="JBFNXQ010000027">
    <property type="protein sequence ID" value="MEX5718809.1"/>
    <property type="molecule type" value="Genomic_DNA"/>
</dbReference>
<dbReference type="Pfam" id="PF01850">
    <property type="entry name" value="PIN"/>
    <property type="match status" value="1"/>
</dbReference>
<gene>
    <name evidence="6" type="ORF">ABQ292_10605</name>
</gene>
<name>A0ABV3XE02_9ACTN</name>